<gene>
    <name evidence="1" type="ORF">POCULU_LOCUS10479</name>
</gene>
<reference evidence="1" key="1">
    <citation type="submission" date="2021-06" db="EMBL/GenBank/DDBJ databases">
        <authorList>
            <person name="Kallberg Y."/>
            <person name="Tangrot J."/>
            <person name="Rosling A."/>
        </authorList>
    </citation>
    <scope>NUCLEOTIDE SEQUENCE</scope>
    <source>
        <strain evidence="1">IA702</strain>
    </source>
</reference>
<proteinExistence type="predicted"/>
<evidence type="ECO:0000313" key="2">
    <source>
        <dbReference type="Proteomes" id="UP000789572"/>
    </source>
</evidence>
<comment type="caution">
    <text evidence="1">The sequence shown here is derived from an EMBL/GenBank/DDBJ whole genome shotgun (WGS) entry which is preliminary data.</text>
</comment>
<accession>A0A9N9E276</accession>
<dbReference type="EMBL" id="CAJVPJ010005442">
    <property type="protein sequence ID" value="CAG8661435.1"/>
    <property type="molecule type" value="Genomic_DNA"/>
</dbReference>
<dbReference type="AlphaFoldDB" id="A0A9N9E276"/>
<organism evidence="1 2">
    <name type="scientific">Paraglomus occultum</name>
    <dbReference type="NCBI Taxonomy" id="144539"/>
    <lineage>
        <taxon>Eukaryota</taxon>
        <taxon>Fungi</taxon>
        <taxon>Fungi incertae sedis</taxon>
        <taxon>Mucoromycota</taxon>
        <taxon>Glomeromycotina</taxon>
        <taxon>Glomeromycetes</taxon>
        <taxon>Paraglomerales</taxon>
        <taxon>Paraglomeraceae</taxon>
        <taxon>Paraglomus</taxon>
    </lineage>
</organism>
<sequence length="48" mass="4970">KPPSQYWRDLSSSGGIASSSATPVVLEAVGCKCRLPSHHPHAALSPVS</sequence>
<protein>
    <submittedName>
        <fullName evidence="1">9033_t:CDS:1</fullName>
    </submittedName>
</protein>
<dbReference type="Proteomes" id="UP000789572">
    <property type="component" value="Unassembled WGS sequence"/>
</dbReference>
<feature type="non-terminal residue" evidence="1">
    <location>
        <position position="1"/>
    </location>
</feature>
<evidence type="ECO:0000313" key="1">
    <source>
        <dbReference type="EMBL" id="CAG8661435.1"/>
    </source>
</evidence>
<name>A0A9N9E276_9GLOM</name>
<keyword evidence="2" id="KW-1185">Reference proteome</keyword>